<name>A0A0D1YL62_9EURO</name>
<feature type="region of interest" description="Disordered" evidence="1">
    <location>
        <begin position="1"/>
        <end position="26"/>
    </location>
</feature>
<accession>A0A0D1YL62</accession>
<dbReference type="InterPro" id="IPR016195">
    <property type="entry name" value="Pol/histidinol_Pase-like"/>
</dbReference>
<dbReference type="Proteomes" id="UP000053599">
    <property type="component" value="Unassembled WGS sequence"/>
</dbReference>
<feature type="compositionally biased region" description="Basic and acidic residues" evidence="1">
    <location>
        <begin position="554"/>
        <end position="573"/>
    </location>
</feature>
<sequence>MELPVPSPADTTIGLDTPGNPASTKTAAIDSPVHYREQFKSWKSLSSEARNHCISTECCRHQYGQQKAWPAAGMLERAWNTTIFKTMLDILNDEENQSKFGGFRRRRKPVLLSPMLFMLSKSGVRADAIPCVVLLVPKKRKSAAEKATGFLKQHKSLQAYGFQYTWQVEEIAISADNNASPGAGSPHQSDHSLCGRTVLVCPSSNIKSSPGRLTTVGGVLGLGPGTRYAMTCAHVFYDFGTDDDDSTEEASSDDSDLDDTYASSTLRTSLSQRHPSNHVLLRPLPPESLDLLHYSQWSETDLSSTAEQIGSFLVNSPYPYALVPMDLIFNARLDWALVEITDPIRLKENIFEIGGTRFHPHPQTSTKLPPNGDVVILWEFLEPRQVPSLATKTALNLPWTNGFVEVWAIECKSGPGACGAWVVEPDSGDVVGIVVAHCTTAPLTWMLPAYEVFADINSRWEAYEMQRAARLMTALVPSMAPTVLRSGNSTPALHSDDLSMNHASRPYVPLSFGRSQASQSFFNPGGRSVFEHSEFPPPSPESIHALEEESGDTISEKSRTNQETDTNSDKPEPFQKAVIIDVVDGYLNPGDKIIVRVGDTRHGSRGTRAQTFVEENFLMRWYVDPVGTSRFAPIKPDIAINIRSGPIAKLKVLSPRVVKPHSIFPIHAHTEDAWGNATVNQTDLRAVIRILTQGTRKEVSQISLLMNGQGWTHASSNFTAGEAGAYIITLSVVNRSGNVLLRHVDHLCVEASLSVPRILFADLHVHSDDTVGTNSTSYNFSYAQKIAGLDIVGYTANDFNITHERWNKTLDIIRKVNRPGQFVVYPGTEWCGNSAAGGDHNVVFLDDPSVSKPEFPFDRKGNVARSSQWNEDGPAELVPIAWPLDEVYATYAHSPESHLLIPHVGGRRCNLAWHHPSLERLLEIGSAWGQFEWLLQDAVRRG</sequence>
<dbReference type="EMBL" id="KN846952">
    <property type="protein sequence ID" value="KIV83547.1"/>
    <property type="molecule type" value="Genomic_DNA"/>
</dbReference>
<reference evidence="2 3" key="1">
    <citation type="submission" date="2015-01" db="EMBL/GenBank/DDBJ databases">
        <title>The Genome Sequence of Exophiala sideris CBS121828.</title>
        <authorList>
            <consortium name="The Broad Institute Genomics Platform"/>
            <person name="Cuomo C."/>
            <person name="de Hoog S."/>
            <person name="Gorbushina A."/>
            <person name="Stielow B."/>
            <person name="Teixiera M."/>
            <person name="Abouelleil A."/>
            <person name="Chapman S.B."/>
            <person name="Priest M."/>
            <person name="Young S.K."/>
            <person name="Wortman J."/>
            <person name="Nusbaum C."/>
            <person name="Birren B."/>
        </authorList>
    </citation>
    <scope>NUCLEOTIDE SEQUENCE [LARGE SCALE GENOMIC DNA]</scope>
    <source>
        <strain evidence="2 3">CBS 121828</strain>
    </source>
</reference>
<evidence type="ECO:0000313" key="2">
    <source>
        <dbReference type="EMBL" id="KIV83547.1"/>
    </source>
</evidence>
<dbReference type="SUPFAM" id="SSF89550">
    <property type="entry name" value="PHP domain-like"/>
    <property type="match status" value="1"/>
</dbReference>
<proteinExistence type="predicted"/>
<organism evidence="2 3">
    <name type="scientific">Exophiala sideris</name>
    <dbReference type="NCBI Taxonomy" id="1016849"/>
    <lineage>
        <taxon>Eukaryota</taxon>
        <taxon>Fungi</taxon>
        <taxon>Dikarya</taxon>
        <taxon>Ascomycota</taxon>
        <taxon>Pezizomycotina</taxon>
        <taxon>Eurotiomycetes</taxon>
        <taxon>Chaetothyriomycetidae</taxon>
        <taxon>Chaetothyriales</taxon>
        <taxon>Herpotrichiellaceae</taxon>
        <taxon>Exophiala</taxon>
    </lineage>
</organism>
<dbReference type="Gene3D" id="3.20.20.140">
    <property type="entry name" value="Metal-dependent hydrolases"/>
    <property type="match status" value="1"/>
</dbReference>
<dbReference type="AlphaFoldDB" id="A0A0D1YL62"/>
<evidence type="ECO:0000313" key="3">
    <source>
        <dbReference type="Proteomes" id="UP000053599"/>
    </source>
</evidence>
<protein>
    <submittedName>
        <fullName evidence="2">Uncharacterized protein</fullName>
    </submittedName>
</protein>
<dbReference type="STRING" id="1016849.A0A0D1YL62"/>
<feature type="region of interest" description="Disordered" evidence="1">
    <location>
        <begin position="527"/>
        <end position="573"/>
    </location>
</feature>
<gene>
    <name evidence="2" type="ORF">PV11_05566</name>
</gene>
<evidence type="ECO:0000256" key="1">
    <source>
        <dbReference type="SAM" id="MobiDB-lite"/>
    </source>
</evidence>
<dbReference type="OrthoDB" id="4652505at2759"/>
<dbReference type="HOGENOM" id="CLU_311693_0_0_1"/>